<dbReference type="Pfam" id="PF00570">
    <property type="entry name" value="HRDC"/>
    <property type="match status" value="1"/>
</dbReference>
<dbReference type="PANTHER" id="PTHR47649:SF1">
    <property type="entry name" value="RIBONUCLEASE D"/>
    <property type="match status" value="1"/>
</dbReference>
<dbReference type="SUPFAM" id="SSF47819">
    <property type="entry name" value="HRDC-like"/>
    <property type="match status" value="2"/>
</dbReference>
<dbReference type="InterPro" id="IPR036397">
    <property type="entry name" value="RNaseH_sf"/>
</dbReference>
<proteinExistence type="inferred from homology"/>
<dbReference type="SUPFAM" id="SSF53098">
    <property type="entry name" value="Ribonuclease H-like"/>
    <property type="match status" value="1"/>
</dbReference>
<evidence type="ECO:0000256" key="4">
    <source>
        <dbReference type="ARBA" id="ARBA00022801"/>
    </source>
</evidence>
<reference evidence="8 9" key="1">
    <citation type="submission" date="2016-10" db="EMBL/GenBank/DDBJ databases">
        <authorList>
            <person name="de Groot N.N."/>
        </authorList>
    </citation>
    <scope>NUCLEOTIDE SEQUENCE [LARGE SCALE GENOMIC DNA]</scope>
    <source>
        <strain evidence="8 9">DSM 16077</strain>
    </source>
</reference>
<dbReference type="EMBL" id="FNHG01000015">
    <property type="protein sequence ID" value="SDM60684.1"/>
    <property type="molecule type" value="Genomic_DNA"/>
</dbReference>
<keyword evidence="5 6" id="KW-0269">Exonuclease</keyword>
<dbReference type="GO" id="GO:0033890">
    <property type="term" value="F:ribonuclease D activity"/>
    <property type="evidence" value="ECO:0007669"/>
    <property type="project" value="UniProtKB-UniRule"/>
</dbReference>
<dbReference type="Proteomes" id="UP000199759">
    <property type="component" value="Unassembled WGS sequence"/>
</dbReference>
<dbReference type="EC" id="3.1.13.5" evidence="6"/>
<dbReference type="InterPro" id="IPR012337">
    <property type="entry name" value="RNaseH-like_sf"/>
</dbReference>
<dbReference type="InterPro" id="IPR051086">
    <property type="entry name" value="RNase_D-like"/>
</dbReference>
<dbReference type="AlphaFoldDB" id="A0A1G9ULH0"/>
<dbReference type="GO" id="GO:0008408">
    <property type="term" value="F:3'-5' exonuclease activity"/>
    <property type="evidence" value="ECO:0007669"/>
    <property type="project" value="InterPro"/>
</dbReference>
<dbReference type="GO" id="GO:0003676">
    <property type="term" value="F:nucleic acid binding"/>
    <property type="evidence" value="ECO:0007669"/>
    <property type="project" value="InterPro"/>
</dbReference>
<dbReference type="GO" id="GO:0042780">
    <property type="term" value="P:tRNA 3'-end processing"/>
    <property type="evidence" value="ECO:0007669"/>
    <property type="project" value="UniProtKB-UniRule"/>
</dbReference>
<dbReference type="InterPro" id="IPR010997">
    <property type="entry name" value="HRDC-like_sf"/>
</dbReference>
<dbReference type="InterPro" id="IPR044876">
    <property type="entry name" value="HRDC_dom_sf"/>
</dbReference>
<keyword evidence="1 6" id="KW-0963">Cytoplasm</keyword>
<dbReference type="HAMAP" id="MF_01899">
    <property type="entry name" value="RNase_D"/>
    <property type="match status" value="1"/>
</dbReference>
<dbReference type="InterPro" id="IPR006292">
    <property type="entry name" value="RNase_D"/>
</dbReference>
<evidence type="ECO:0000259" key="7">
    <source>
        <dbReference type="PROSITE" id="PS50967"/>
    </source>
</evidence>
<sequence length="388" mass="43536">MNIITTTDQLARACDALLQAEHVAVDTEFMRETVYWPALCLIQAAGGDTEVIIDPLAEGIDLEPFWELMVDERVMKVFHAARQDLEIFYNLGDGLIPAPMFDSQVAAMAIGLGDSIAYDNLVQTLLKRPVDKGSRFTDWSRRPLSDNQLTYAMADVTHLRDMYPIMRERLERKNRTAWVEDEMAILTSPDTYRMDPEDSWKRLKLRKTHPKWLAALRAAAAWREREAQTRDMPRQRVMKDDALYEIATLAPTEEGQMQGLRAVPKGFERSRPAERLYADMKAAMANPEAYAPKVEKPAPTPQGIGPTIELLKVYLKLVADEAGVASRLIATAPDLEKIACSDTPDVPAMRGWRREVFGEPAMGLKRGEIALVLEDGKVAARPVGDKGK</sequence>
<keyword evidence="4 6" id="KW-0378">Hydrolase</keyword>
<dbReference type="InterPro" id="IPR002562">
    <property type="entry name" value="3'-5'_exonuclease_dom"/>
</dbReference>
<comment type="cofactor">
    <cofactor evidence="6">
        <name>a divalent metal cation</name>
        <dbReference type="ChEBI" id="CHEBI:60240"/>
    </cofactor>
</comment>
<evidence type="ECO:0000313" key="8">
    <source>
        <dbReference type="EMBL" id="SDM60684.1"/>
    </source>
</evidence>
<comment type="function">
    <text evidence="6">Exonuclease involved in the 3' processing of various precursor tRNAs. Initiates hydrolysis at the 3'-terminus of an RNA molecule and releases 5'-mononucleotides.</text>
</comment>
<feature type="domain" description="HRDC" evidence="7">
    <location>
        <begin position="209"/>
        <end position="290"/>
    </location>
</feature>
<organism evidence="8 9">
    <name type="scientific">Maricaulis salignorans</name>
    <dbReference type="NCBI Taxonomy" id="144026"/>
    <lineage>
        <taxon>Bacteria</taxon>
        <taxon>Pseudomonadati</taxon>
        <taxon>Pseudomonadota</taxon>
        <taxon>Alphaproteobacteria</taxon>
        <taxon>Maricaulales</taxon>
        <taxon>Maricaulaceae</taxon>
        <taxon>Maricaulis</taxon>
    </lineage>
</organism>
<comment type="subcellular location">
    <subcellularLocation>
        <location evidence="6">Cytoplasm</location>
    </subcellularLocation>
</comment>
<evidence type="ECO:0000256" key="5">
    <source>
        <dbReference type="ARBA" id="ARBA00022839"/>
    </source>
</evidence>
<dbReference type="OrthoDB" id="9800549at2"/>
<evidence type="ECO:0000256" key="2">
    <source>
        <dbReference type="ARBA" id="ARBA00022694"/>
    </source>
</evidence>
<evidence type="ECO:0000313" key="9">
    <source>
        <dbReference type="Proteomes" id="UP000199759"/>
    </source>
</evidence>
<keyword evidence="2 6" id="KW-0819">tRNA processing</keyword>
<dbReference type="GO" id="GO:0000166">
    <property type="term" value="F:nucleotide binding"/>
    <property type="evidence" value="ECO:0007669"/>
    <property type="project" value="InterPro"/>
</dbReference>
<dbReference type="GO" id="GO:0005737">
    <property type="term" value="C:cytoplasm"/>
    <property type="evidence" value="ECO:0007669"/>
    <property type="project" value="UniProtKB-SubCell"/>
</dbReference>
<dbReference type="PROSITE" id="PS50967">
    <property type="entry name" value="HRDC"/>
    <property type="match status" value="1"/>
</dbReference>
<dbReference type="Pfam" id="PF01612">
    <property type="entry name" value="DNA_pol_A_exo1"/>
    <property type="match status" value="1"/>
</dbReference>
<evidence type="ECO:0000256" key="1">
    <source>
        <dbReference type="ARBA" id="ARBA00022490"/>
    </source>
</evidence>
<keyword evidence="9" id="KW-1185">Reference proteome</keyword>
<dbReference type="SMART" id="SM00474">
    <property type="entry name" value="35EXOc"/>
    <property type="match status" value="1"/>
</dbReference>
<evidence type="ECO:0000256" key="3">
    <source>
        <dbReference type="ARBA" id="ARBA00022722"/>
    </source>
</evidence>
<dbReference type="PANTHER" id="PTHR47649">
    <property type="entry name" value="RIBONUCLEASE D"/>
    <property type="match status" value="1"/>
</dbReference>
<accession>A0A1G9ULH0</accession>
<comment type="similarity">
    <text evidence="6">Belongs to the RNase D family.</text>
</comment>
<name>A0A1G9ULH0_9PROT</name>
<dbReference type="InterPro" id="IPR002121">
    <property type="entry name" value="HRDC_dom"/>
</dbReference>
<dbReference type="STRING" id="144026.SAMN04488568_11569"/>
<dbReference type="NCBIfam" id="TIGR01388">
    <property type="entry name" value="rnd"/>
    <property type="match status" value="1"/>
</dbReference>
<gene>
    <name evidence="6" type="primary">rnd</name>
    <name evidence="8" type="ORF">SAMN04488568_11569</name>
</gene>
<dbReference type="CDD" id="cd06142">
    <property type="entry name" value="RNaseD_exo"/>
    <property type="match status" value="1"/>
</dbReference>
<dbReference type="RefSeq" id="WP_091770950.1">
    <property type="nucleotide sequence ID" value="NZ_FNHG01000015.1"/>
</dbReference>
<dbReference type="Gene3D" id="1.10.150.80">
    <property type="entry name" value="HRDC domain"/>
    <property type="match status" value="1"/>
</dbReference>
<evidence type="ECO:0000256" key="6">
    <source>
        <dbReference type="HAMAP-Rule" id="MF_01899"/>
    </source>
</evidence>
<dbReference type="Gene3D" id="3.30.420.10">
    <property type="entry name" value="Ribonuclease H-like superfamily/Ribonuclease H"/>
    <property type="match status" value="1"/>
</dbReference>
<keyword evidence="3 6" id="KW-0540">Nuclease</keyword>
<comment type="catalytic activity">
    <reaction evidence="6">
        <text>Exonucleolytic cleavage that removes extra residues from the 3'-terminus of tRNA to produce 5'-mononucleotides.</text>
        <dbReference type="EC" id="3.1.13.5"/>
    </reaction>
</comment>
<protein>
    <recommendedName>
        <fullName evidence="6">Ribonuclease D</fullName>
        <shortName evidence="6">RNase D</shortName>
        <ecNumber evidence="6">3.1.13.5</ecNumber>
    </recommendedName>
</protein>